<dbReference type="SUPFAM" id="SSF53955">
    <property type="entry name" value="Lysozyme-like"/>
    <property type="match status" value="1"/>
</dbReference>
<keyword evidence="4" id="KW-0328">Glycosyltransferase</keyword>
<dbReference type="OrthoDB" id="8552189at2"/>
<dbReference type="EMBL" id="CP035503">
    <property type="protein sequence ID" value="QDL39748.1"/>
    <property type="molecule type" value="Genomic_DNA"/>
</dbReference>
<dbReference type="Proteomes" id="UP000316798">
    <property type="component" value="Chromosome"/>
</dbReference>
<evidence type="ECO:0000256" key="8">
    <source>
        <dbReference type="ARBA" id="ARBA00049902"/>
    </source>
</evidence>
<evidence type="ECO:0000256" key="6">
    <source>
        <dbReference type="ARBA" id="ARBA00023268"/>
    </source>
</evidence>
<dbReference type="GO" id="GO:0030288">
    <property type="term" value="C:outer membrane-bounded periplasmic space"/>
    <property type="evidence" value="ECO:0007669"/>
    <property type="project" value="TreeGrafter"/>
</dbReference>
<dbReference type="KEGG" id="rhf:EUB48_10390"/>
<dbReference type="SUPFAM" id="SSF56601">
    <property type="entry name" value="beta-lactamase/transpeptidase-like"/>
    <property type="match status" value="1"/>
</dbReference>
<evidence type="ECO:0000256" key="7">
    <source>
        <dbReference type="ARBA" id="ARBA00044770"/>
    </source>
</evidence>
<keyword evidence="3" id="KW-0645">Protease</keyword>
<dbReference type="GO" id="GO:0006508">
    <property type="term" value="P:proteolysis"/>
    <property type="evidence" value="ECO:0007669"/>
    <property type="project" value="UniProtKB-KW"/>
</dbReference>
<dbReference type="Pfam" id="PF00912">
    <property type="entry name" value="Transgly"/>
    <property type="match status" value="1"/>
</dbReference>
<dbReference type="EC" id="2.4.99.28" evidence="7"/>
<evidence type="ECO:0000259" key="9">
    <source>
        <dbReference type="Pfam" id="PF00912"/>
    </source>
</evidence>
<dbReference type="InterPro" id="IPR001264">
    <property type="entry name" value="Glyco_trans_51"/>
</dbReference>
<dbReference type="Gene3D" id="1.10.3810.10">
    <property type="entry name" value="Biosynthetic peptidoglycan transglycosylase-like"/>
    <property type="match status" value="1"/>
</dbReference>
<evidence type="ECO:0000256" key="2">
    <source>
        <dbReference type="ARBA" id="ARBA00022645"/>
    </source>
</evidence>
<dbReference type="Gene3D" id="3.40.710.10">
    <property type="entry name" value="DD-peptidase/beta-lactamase superfamily"/>
    <property type="match status" value="1"/>
</dbReference>
<dbReference type="PANTHER" id="PTHR32282:SF24">
    <property type="entry name" value="GLYCOSYL TRANSFERASE FAMILY 51 DOMAIN-CONTAINING PROTEIN"/>
    <property type="match status" value="1"/>
</dbReference>
<comment type="pathway">
    <text evidence="1">Cell wall biogenesis; peptidoglycan biosynthesis.</text>
</comment>
<proteinExistence type="predicted"/>
<sequence>MLAAFFALAYVVYQLVSTELQTSRWQAHHLAQLGRKLTVTVAPGPSDAIRFPGPGPYDERLGYAQLPEFTARLRQRGFAIAEQARMSPRMTELVDDGLFTPYHEKTQAGLELFDCNGQALYAQRYPQRVYPSFSAVPQVLVHSLLFIENHNLLNPEYPLRNPAIDWRRFSRASADQVLHLFSSSRATPGGSTLATQIEKYRHSPDGQTGTGAEKLRQMASASVRAYLGGEVTLPWREQIVLDYLNTVPLSGSASHGEVQGLGDGLWTWYGDDFAEVNRLLQSMDGSVVSARQAQVFKEALSLMIAQRRPSPYLLQDRAALNTMTDRYLRLLARAGTIPQALRDAALAVQLQQARPVAPRASESFVERKAVTSLRTGLSALLGVDSLYHLDRLDLRAGSTIDQAAQQAITDALQRVRTPDGARAAGLYGRNMLQAGDDPGRLTFSVTLYEQQGGANLLRTQADSVDQPFDINSGARLNLGSTAKLRTLVTYLEIISALHQRLGGLSPAELRRLPVSAQDVLSRWASDYLTRTPGASLQAMLEAAMERKYSGNAGEAFATGGGLQSFENFEPWENTQEFTVRVGFQNSVNLVFVRLMRDIVRYEIHQIEPGVDQWLADPDSPQRREYLARFIDQESSTFMRRFYGQYQGKTVKQALDLMFAGKRVSPVALAVALRSVDPSLGEAQFGREMRQRLAGPPLSDDALHKLYVKYGVDKFSLRDRGYLAHVHPLALWLVEALRRQPNASLKQVLDDSATVRQDVYAWLTRARISNAQTNRIRQQLEVAAFVRIGQAWRRLGYPFGNLTPSLATAVGASGDRPASLAELMGLIVGDGVQRPIRSLHSLDFAVGTPYETRFVAQAQPQQRLLAPEITTLVRRSLQDVVEGGTAKSLRGTFTEAVGGKTGTGDQRFETYGPGGRLLGSRRVSRSATFVFFVGERMFGTITAYVHEPYAARYSFTSAMAVQFLKSVAPTVHAMAAGSGGTATPLTCRSEPG</sequence>
<keyword evidence="5 10" id="KW-0808">Transferase</keyword>
<keyword evidence="3" id="KW-0378">Hydrolase</keyword>
<dbReference type="GO" id="GO:0009252">
    <property type="term" value="P:peptidoglycan biosynthetic process"/>
    <property type="evidence" value="ECO:0007669"/>
    <property type="project" value="TreeGrafter"/>
</dbReference>
<evidence type="ECO:0000313" key="10">
    <source>
        <dbReference type="EMBL" id="QDL39748.1"/>
    </source>
</evidence>
<dbReference type="GO" id="GO:0004180">
    <property type="term" value="F:carboxypeptidase activity"/>
    <property type="evidence" value="ECO:0007669"/>
    <property type="project" value="UniProtKB-KW"/>
</dbReference>
<protein>
    <recommendedName>
        <fullName evidence="7">peptidoglycan glycosyltransferase</fullName>
        <ecNumber evidence="7">2.4.99.28</ecNumber>
    </recommendedName>
</protein>
<dbReference type="InterPro" id="IPR012338">
    <property type="entry name" value="Beta-lactam/transpept-like"/>
</dbReference>
<accession>A0A515DH86</accession>
<dbReference type="GO" id="GO:0008955">
    <property type="term" value="F:peptidoglycan glycosyltransferase activity"/>
    <property type="evidence" value="ECO:0007669"/>
    <property type="project" value="UniProtKB-EC"/>
</dbReference>
<evidence type="ECO:0000256" key="4">
    <source>
        <dbReference type="ARBA" id="ARBA00022676"/>
    </source>
</evidence>
<comment type="catalytic activity">
    <reaction evidence="8">
        <text>[GlcNAc-(1-&gt;4)-Mur2Ac(oyl-L-Ala-gamma-D-Glu-L-Lys-D-Ala-D-Ala)](n)-di-trans,octa-cis-undecaprenyl diphosphate + beta-D-GlcNAc-(1-&gt;4)-Mur2Ac(oyl-L-Ala-gamma-D-Glu-L-Lys-D-Ala-D-Ala)-di-trans,octa-cis-undecaprenyl diphosphate = [GlcNAc-(1-&gt;4)-Mur2Ac(oyl-L-Ala-gamma-D-Glu-L-Lys-D-Ala-D-Ala)](n+1)-di-trans,octa-cis-undecaprenyl diphosphate + di-trans,octa-cis-undecaprenyl diphosphate + H(+)</text>
        <dbReference type="Rhea" id="RHEA:23708"/>
        <dbReference type="Rhea" id="RHEA-COMP:9602"/>
        <dbReference type="Rhea" id="RHEA-COMP:9603"/>
        <dbReference type="ChEBI" id="CHEBI:15378"/>
        <dbReference type="ChEBI" id="CHEBI:58405"/>
        <dbReference type="ChEBI" id="CHEBI:60033"/>
        <dbReference type="ChEBI" id="CHEBI:78435"/>
        <dbReference type="EC" id="2.4.99.28"/>
    </reaction>
</comment>
<evidence type="ECO:0000256" key="1">
    <source>
        <dbReference type="ARBA" id="ARBA00004752"/>
    </source>
</evidence>
<dbReference type="InterPro" id="IPR036950">
    <property type="entry name" value="PBP_transglycosylase"/>
</dbReference>
<dbReference type="AlphaFoldDB" id="A0A515DH86"/>
<evidence type="ECO:0000256" key="3">
    <source>
        <dbReference type="ARBA" id="ARBA00022670"/>
    </source>
</evidence>
<keyword evidence="6" id="KW-0511">Multifunctional enzyme</keyword>
<evidence type="ECO:0000256" key="5">
    <source>
        <dbReference type="ARBA" id="ARBA00022679"/>
    </source>
</evidence>
<keyword evidence="2" id="KW-0121">Carboxypeptidase</keyword>
<dbReference type="InterPro" id="IPR023346">
    <property type="entry name" value="Lysozyme-like_dom_sf"/>
</dbReference>
<gene>
    <name evidence="10" type="ORF">EUB48_10390</name>
</gene>
<feature type="domain" description="Glycosyl transferase family 51" evidence="9">
    <location>
        <begin position="124"/>
        <end position="312"/>
    </location>
</feature>
<keyword evidence="11" id="KW-1185">Reference proteome</keyword>
<dbReference type="PANTHER" id="PTHR32282">
    <property type="entry name" value="BINDING PROTEIN TRANSPEPTIDASE, PUTATIVE-RELATED"/>
    <property type="match status" value="1"/>
</dbReference>
<dbReference type="InterPro" id="IPR050396">
    <property type="entry name" value="Glycosyltr_51/Transpeptidase"/>
</dbReference>
<reference evidence="10 11" key="1">
    <citation type="submission" date="2019-01" db="EMBL/GenBank/DDBJ databases">
        <title>Genomic insights into a novel species Rhodoferax sp.</title>
        <authorList>
            <person name="Jin L."/>
        </authorList>
    </citation>
    <scope>NUCLEOTIDE SEQUENCE [LARGE SCALE GENOMIC DNA]</scope>
    <source>
        <strain evidence="10 11">CHu59-6-5</strain>
    </source>
</reference>
<organism evidence="10 11">
    <name type="scientific">Rhodoferax sediminis</name>
    <dbReference type="NCBI Taxonomy" id="2509614"/>
    <lineage>
        <taxon>Bacteria</taxon>
        <taxon>Pseudomonadati</taxon>
        <taxon>Pseudomonadota</taxon>
        <taxon>Betaproteobacteria</taxon>
        <taxon>Burkholderiales</taxon>
        <taxon>Comamonadaceae</taxon>
        <taxon>Rhodoferax</taxon>
    </lineage>
</organism>
<name>A0A515DH86_9BURK</name>
<evidence type="ECO:0000313" key="11">
    <source>
        <dbReference type="Proteomes" id="UP000316798"/>
    </source>
</evidence>